<keyword evidence="3" id="KW-1185">Reference proteome</keyword>
<dbReference type="InterPro" id="IPR036237">
    <property type="entry name" value="Xyl_isomerase-like_sf"/>
</dbReference>
<name>A0A1G9IL44_9BACT</name>
<evidence type="ECO:0000259" key="1">
    <source>
        <dbReference type="Pfam" id="PF01261"/>
    </source>
</evidence>
<sequence length="283" mass="31992">MAALSAWSAEWPIGCNQYAWGTFYRREKKDWDADLDASLAAFASSGLTAYEPSITRPEQISRLIPLLQKHRLTMPSLYVNTLLHKEQEAKQSVDDVLAIAREARKADARIVVTNPSPIKWGGPENKSDSELMTQARYLDDLGARLRSEGMTLAYHTHDVELRAAGREFHHMMLATDPAHVHLCLDAHWVYRGSGNSQVALFDIVELYGKRIAAVHLRQSVGGTWLEAFQAEGDIDYKRLSDRFRDLKIHPYLVLEQCLEAASPNTLNAVAAHREDLRNVRNLF</sequence>
<protein>
    <submittedName>
        <fullName evidence="2">Inosose dehydratase</fullName>
    </submittedName>
</protein>
<dbReference type="InterPro" id="IPR050312">
    <property type="entry name" value="IolE/XylAMocC-like"/>
</dbReference>
<accession>A0A1G9IL44</accession>
<feature type="domain" description="Xylose isomerase-like TIM barrel" evidence="1">
    <location>
        <begin position="41"/>
        <end position="276"/>
    </location>
</feature>
<reference evidence="2 3" key="1">
    <citation type="submission" date="2016-10" db="EMBL/GenBank/DDBJ databases">
        <authorList>
            <person name="de Groot N.N."/>
        </authorList>
    </citation>
    <scope>NUCLEOTIDE SEQUENCE [LARGE SCALE GENOMIC DNA]</scope>
    <source>
        <strain evidence="2 3">DSM 21668</strain>
    </source>
</reference>
<dbReference type="STRING" id="563176.SAMN04488090_0529"/>
<dbReference type="PANTHER" id="PTHR12110:SF41">
    <property type="entry name" value="INOSOSE DEHYDRATASE"/>
    <property type="match status" value="1"/>
</dbReference>
<evidence type="ECO:0000313" key="3">
    <source>
        <dbReference type="Proteomes" id="UP000198901"/>
    </source>
</evidence>
<evidence type="ECO:0000313" key="2">
    <source>
        <dbReference type="EMBL" id="SDL26009.1"/>
    </source>
</evidence>
<gene>
    <name evidence="2" type="ORF">SAMN04488090_0529</name>
</gene>
<dbReference type="PANTHER" id="PTHR12110">
    <property type="entry name" value="HYDROXYPYRUVATE ISOMERASE"/>
    <property type="match status" value="1"/>
</dbReference>
<dbReference type="Pfam" id="PF01261">
    <property type="entry name" value="AP_endonuc_2"/>
    <property type="match status" value="1"/>
</dbReference>
<dbReference type="AlphaFoldDB" id="A0A1G9IL44"/>
<proteinExistence type="predicted"/>
<dbReference type="Gene3D" id="3.20.20.150">
    <property type="entry name" value="Divalent-metal-dependent TIM barrel enzymes"/>
    <property type="match status" value="1"/>
</dbReference>
<dbReference type="Proteomes" id="UP000198901">
    <property type="component" value="Unassembled WGS sequence"/>
</dbReference>
<organism evidence="2 3">
    <name type="scientific">Siphonobacter aquaeclarae</name>
    <dbReference type="NCBI Taxonomy" id="563176"/>
    <lineage>
        <taxon>Bacteria</taxon>
        <taxon>Pseudomonadati</taxon>
        <taxon>Bacteroidota</taxon>
        <taxon>Cytophagia</taxon>
        <taxon>Cytophagales</taxon>
        <taxon>Cytophagaceae</taxon>
        <taxon>Siphonobacter</taxon>
    </lineage>
</organism>
<dbReference type="InterPro" id="IPR013022">
    <property type="entry name" value="Xyl_isomerase-like_TIM-brl"/>
</dbReference>
<dbReference type="EMBL" id="FNGS01000001">
    <property type="protein sequence ID" value="SDL26009.1"/>
    <property type="molecule type" value="Genomic_DNA"/>
</dbReference>
<dbReference type="SUPFAM" id="SSF51658">
    <property type="entry name" value="Xylose isomerase-like"/>
    <property type="match status" value="1"/>
</dbReference>